<dbReference type="Gene3D" id="3.40.50.10420">
    <property type="entry name" value="NagB/RpiA/CoA transferase-like"/>
    <property type="match status" value="1"/>
</dbReference>
<comment type="cofactor">
    <cofactor evidence="4">
        <name>Mg(2+)</name>
        <dbReference type="ChEBI" id="CHEBI:18420"/>
    </cofactor>
</comment>
<dbReference type="EC" id="6.3.3.2" evidence="4"/>
<keyword evidence="4" id="KW-0460">Magnesium</keyword>
<dbReference type="RefSeq" id="WP_166031928.1">
    <property type="nucleotide sequence ID" value="NZ_CP048877.1"/>
</dbReference>
<evidence type="ECO:0000256" key="4">
    <source>
        <dbReference type="RuleBase" id="RU361279"/>
    </source>
</evidence>
<reference evidence="5 6" key="1">
    <citation type="submission" date="2020-02" db="EMBL/GenBank/DDBJ databases">
        <title>Genome analysis of Thermosulfuriphilus ammonigenes ST65T, an anaerobic thermophilic chemolithoautotrophic bacterium isolated from a deep-sea hydrothermal vent.</title>
        <authorList>
            <person name="Slobodkina G."/>
            <person name="Allioux M."/>
            <person name="Merkel A."/>
            <person name="Alain K."/>
            <person name="Jebbar M."/>
            <person name="Slobodkin A."/>
        </authorList>
    </citation>
    <scope>NUCLEOTIDE SEQUENCE [LARGE SCALE GENOMIC DNA]</scope>
    <source>
        <strain evidence="5 6">ST65</strain>
    </source>
</reference>
<dbReference type="Pfam" id="PF01812">
    <property type="entry name" value="5-FTHF_cyc-lig"/>
    <property type="match status" value="1"/>
</dbReference>
<evidence type="ECO:0000256" key="2">
    <source>
        <dbReference type="ARBA" id="ARBA00022741"/>
    </source>
</evidence>
<comment type="catalytic activity">
    <reaction evidence="4">
        <text>(6S)-5-formyl-5,6,7,8-tetrahydrofolate + ATP = (6R)-5,10-methenyltetrahydrofolate + ADP + phosphate</text>
        <dbReference type="Rhea" id="RHEA:10488"/>
        <dbReference type="ChEBI" id="CHEBI:30616"/>
        <dbReference type="ChEBI" id="CHEBI:43474"/>
        <dbReference type="ChEBI" id="CHEBI:57455"/>
        <dbReference type="ChEBI" id="CHEBI:57457"/>
        <dbReference type="ChEBI" id="CHEBI:456216"/>
        <dbReference type="EC" id="6.3.3.2"/>
    </reaction>
</comment>
<evidence type="ECO:0000256" key="3">
    <source>
        <dbReference type="ARBA" id="ARBA00022840"/>
    </source>
</evidence>
<dbReference type="PIRSF" id="PIRSF006806">
    <property type="entry name" value="FTHF_cligase"/>
    <property type="match status" value="1"/>
</dbReference>
<dbReference type="KEGG" id="tav:G4V39_05240"/>
<name>A0A6G7PVR3_9BACT</name>
<keyword evidence="5" id="KW-0436">Ligase</keyword>
<accession>A0A6G7PVR3</accession>
<dbReference type="GO" id="GO:0046872">
    <property type="term" value="F:metal ion binding"/>
    <property type="evidence" value="ECO:0007669"/>
    <property type="project" value="UniProtKB-KW"/>
</dbReference>
<evidence type="ECO:0000256" key="1">
    <source>
        <dbReference type="ARBA" id="ARBA00010638"/>
    </source>
</evidence>
<dbReference type="GO" id="GO:0009396">
    <property type="term" value="P:folic acid-containing compound biosynthetic process"/>
    <property type="evidence" value="ECO:0007669"/>
    <property type="project" value="TreeGrafter"/>
</dbReference>
<protein>
    <recommendedName>
        <fullName evidence="4">5-formyltetrahydrofolate cyclo-ligase</fullName>
        <ecNumber evidence="4">6.3.3.2</ecNumber>
    </recommendedName>
</protein>
<dbReference type="Proteomes" id="UP000502179">
    <property type="component" value="Chromosome"/>
</dbReference>
<dbReference type="GO" id="GO:0035999">
    <property type="term" value="P:tetrahydrofolate interconversion"/>
    <property type="evidence" value="ECO:0007669"/>
    <property type="project" value="TreeGrafter"/>
</dbReference>
<proteinExistence type="inferred from homology"/>
<gene>
    <name evidence="5" type="ORF">G4V39_05240</name>
</gene>
<keyword evidence="4" id="KW-0479">Metal-binding</keyword>
<dbReference type="GO" id="GO:0030272">
    <property type="term" value="F:5-formyltetrahydrofolate cyclo-ligase activity"/>
    <property type="evidence" value="ECO:0007669"/>
    <property type="project" value="UniProtKB-EC"/>
</dbReference>
<sequence>MEDKRTLRKKYLAARANLDPKKRSGASRIIAQHALSWPLYRSVKVTLLYASFREEVETWDLIRESLKRGKIVLLPRTFVEEKTLRLYQIMRPEKDLSPGYAGILEPRPDLPEATRPPEIIFVPGVAFDVHGGRLGYGGGYYDRLLKEYPEAIRVGLAFGVQICPRLPLEPHDQLMDFLITEEGLIRTRCGPSP</sequence>
<dbReference type="PANTHER" id="PTHR23407">
    <property type="entry name" value="ATPASE INHIBITOR/5-FORMYLTETRAHYDROFOLATE CYCLO-LIGASE"/>
    <property type="match status" value="1"/>
</dbReference>
<dbReference type="NCBIfam" id="TIGR02727">
    <property type="entry name" value="MTHFS_bact"/>
    <property type="match status" value="1"/>
</dbReference>
<keyword evidence="6" id="KW-1185">Reference proteome</keyword>
<dbReference type="GO" id="GO:0005524">
    <property type="term" value="F:ATP binding"/>
    <property type="evidence" value="ECO:0007669"/>
    <property type="project" value="UniProtKB-KW"/>
</dbReference>
<organism evidence="5 6">
    <name type="scientific">Thermosulfuriphilus ammonigenes</name>
    <dbReference type="NCBI Taxonomy" id="1936021"/>
    <lineage>
        <taxon>Bacteria</taxon>
        <taxon>Pseudomonadati</taxon>
        <taxon>Thermodesulfobacteriota</taxon>
        <taxon>Thermodesulfobacteria</taxon>
        <taxon>Thermodesulfobacteriales</taxon>
        <taxon>Thermodesulfobacteriaceae</taxon>
        <taxon>Thermosulfuriphilus</taxon>
    </lineage>
</organism>
<dbReference type="InterPro" id="IPR002698">
    <property type="entry name" value="FTHF_cligase"/>
</dbReference>
<keyword evidence="3 4" id="KW-0067">ATP-binding</keyword>
<dbReference type="InterPro" id="IPR024185">
    <property type="entry name" value="FTHF_cligase-like_sf"/>
</dbReference>
<dbReference type="PANTHER" id="PTHR23407:SF1">
    <property type="entry name" value="5-FORMYLTETRAHYDROFOLATE CYCLO-LIGASE"/>
    <property type="match status" value="1"/>
</dbReference>
<evidence type="ECO:0000313" key="6">
    <source>
        <dbReference type="Proteomes" id="UP000502179"/>
    </source>
</evidence>
<dbReference type="InterPro" id="IPR037171">
    <property type="entry name" value="NagB/RpiA_transferase-like"/>
</dbReference>
<evidence type="ECO:0000313" key="5">
    <source>
        <dbReference type="EMBL" id="QIJ71710.1"/>
    </source>
</evidence>
<dbReference type="AlphaFoldDB" id="A0A6G7PVR3"/>
<dbReference type="SUPFAM" id="SSF100950">
    <property type="entry name" value="NagB/RpiA/CoA transferase-like"/>
    <property type="match status" value="1"/>
</dbReference>
<dbReference type="EMBL" id="CP048877">
    <property type="protein sequence ID" value="QIJ71710.1"/>
    <property type="molecule type" value="Genomic_DNA"/>
</dbReference>
<comment type="similarity">
    <text evidence="1 4">Belongs to the 5-formyltetrahydrofolate cyclo-ligase family.</text>
</comment>
<keyword evidence="2 4" id="KW-0547">Nucleotide-binding</keyword>